<evidence type="ECO:0000313" key="2">
    <source>
        <dbReference type="Proteomes" id="UP000002218"/>
    </source>
</evidence>
<dbReference type="AlphaFoldDB" id="C8XDH4"/>
<name>C8XDH4_NAKMY</name>
<keyword evidence="1" id="KW-0695">RNA-directed DNA polymerase</keyword>
<dbReference type="EMBL" id="CP001737">
    <property type="protein sequence ID" value="ACV77638.1"/>
    <property type="molecule type" value="Genomic_DNA"/>
</dbReference>
<dbReference type="KEGG" id="nml:Namu_1233"/>
<keyword evidence="2" id="KW-1185">Reference proteome</keyword>
<gene>
    <name evidence="1" type="ordered locus">Namu_1233</name>
</gene>
<dbReference type="Proteomes" id="UP000002218">
    <property type="component" value="Chromosome"/>
</dbReference>
<dbReference type="InterPro" id="IPR043502">
    <property type="entry name" value="DNA/RNA_pol_sf"/>
</dbReference>
<keyword evidence="1" id="KW-0808">Transferase</keyword>
<dbReference type="SMR" id="C8XDH4"/>
<protein>
    <submittedName>
        <fullName evidence="1">Reverse transcriptase/maturase family protein</fullName>
    </submittedName>
</protein>
<organism evidence="1 2">
    <name type="scientific">Nakamurella multipartita (strain ATCC 700099 / DSM 44233 / CIP 104796 / JCM 9543 / NBRC 105858 / Y-104)</name>
    <name type="common">Microsphaera multipartita</name>
    <dbReference type="NCBI Taxonomy" id="479431"/>
    <lineage>
        <taxon>Bacteria</taxon>
        <taxon>Bacillati</taxon>
        <taxon>Actinomycetota</taxon>
        <taxon>Actinomycetes</taxon>
        <taxon>Nakamurellales</taxon>
        <taxon>Nakamurellaceae</taxon>
        <taxon>Nakamurella</taxon>
    </lineage>
</organism>
<dbReference type="InParanoid" id="C8XDH4"/>
<sequence length="124" mass="13275">MLEAAWTAILDSDREDGALAVGVARFAEDADERLDRLADGLLDGGYEPGRLTPVPLIRVDGATRMLHVPTVSDRVVERALLGVLTPLVDPWLGAASFAYRPGIGVTDAVQEVARLRDEGLVKPS</sequence>
<dbReference type="STRING" id="479431.Namu_1233"/>
<dbReference type="HOGENOM" id="CLU_2001412_0_0_11"/>
<evidence type="ECO:0000313" key="1">
    <source>
        <dbReference type="EMBL" id="ACV77638.1"/>
    </source>
</evidence>
<reference evidence="2" key="1">
    <citation type="submission" date="2009-09" db="EMBL/GenBank/DDBJ databases">
        <title>The complete genome of Nakamurella multipartita DSM 44233.</title>
        <authorList>
            <consortium name="US DOE Joint Genome Institute (JGI-PGF)"/>
            <person name="Lucas S."/>
            <person name="Copeland A."/>
            <person name="Lapidus A."/>
            <person name="Glavina del Rio T."/>
            <person name="Dalin E."/>
            <person name="Tice H."/>
            <person name="Bruce D."/>
            <person name="Goodwin L."/>
            <person name="Pitluck S."/>
            <person name="Kyrpides N."/>
            <person name="Mavromatis K."/>
            <person name="Ivanova N."/>
            <person name="Ovchinnikova G."/>
            <person name="Sims D."/>
            <person name="Meincke L."/>
            <person name="Brettin T."/>
            <person name="Detter J.C."/>
            <person name="Han C."/>
            <person name="Larimer F."/>
            <person name="Land M."/>
            <person name="Hauser L."/>
            <person name="Markowitz V."/>
            <person name="Cheng J.-F."/>
            <person name="Hugenholtz P."/>
            <person name="Woyke T."/>
            <person name="Wu D."/>
            <person name="Klenk H.-P."/>
            <person name="Eisen J.A."/>
        </authorList>
    </citation>
    <scope>NUCLEOTIDE SEQUENCE [LARGE SCALE GENOMIC DNA]</scope>
    <source>
        <strain evidence="2">ATCC 700099 / DSM 44233 / CIP 104796 / JCM 9543 / NBRC 105858 / Y-104</strain>
    </source>
</reference>
<dbReference type="OrthoDB" id="1550386at2"/>
<dbReference type="GO" id="GO:0003964">
    <property type="term" value="F:RNA-directed DNA polymerase activity"/>
    <property type="evidence" value="ECO:0007669"/>
    <property type="project" value="UniProtKB-KW"/>
</dbReference>
<proteinExistence type="predicted"/>
<dbReference type="SUPFAM" id="SSF56672">
    <property type="entry name" value="DNA/RNA polymerases"/>
    <property type="match status" value="1"/>
</dbReference>
<accession>C8XDH4</accession>
<reference evidence="1 2" key="2">
    <citation type="journal article" date="2010" name="Stand. Genomic Sci.">
        <title>Complete genome sequence of Nakamurella multipartita type strain (Y-104).</title>
        <authorList>
            <person name="Tice H."/>
            <person name="Mayilraj S."/>
            <person name="Sims D."/>
            <person name="Lapidus A."/>
            <person name="Nolan M."/>
            <person name="Lucas S."/>
            <person name="Glavina Del Rio T."/>
            <person name="Copeland A."/>
            <person name="Cheng J.F."/>
            <person name="Meincke L."/>
            <person name="Bruce D."/>
            <person name="Goodwin L."/>
            <person name="Pitluck S."/>
            <person name="Ivanova N."/>
            <person name="Mavromatis K."/>
            <person name="Ovchinnikova G."/>
            <person name="Pati A."/>
            <person name="Chen A."/>
            <person name="Palaniappan K."/>
            <person name="Land M."/>
            <person name="Hauser L."/>
            <person name="Chang Y.J."/>
            <person name="Jeffries C.D."/>
            <person name="Detter J.C."/>
            <person name="Brettin T."/>
            <person name="Rohde M."/>
            <person name="Goker M."/>
            <person name="Bristow J."/>
            <person name="Eisen J.A."/>
            <person name="Markowitz V."/>
            <person name="Hugenholtz P."/>
            <person name="Kyrpides N.C."/>
            <person name="Klenk H.P."/>
            <person name="Chen F."/>
        </authorList>
    </citation>
    <scope>NUCLEOTIDE SEQUENCE [LARGE SCALE GENOMIC DNA]</scope>
    <source>
        <strain evidence="2">ATCC 700099 / DSM 44233 / CIP 104796 / JCM 9543 / NBRC 105858 / Y-104</strain>
    </source>
</reference>
<dbReference type="RefSeq" id="WP_015746550.1">
    <property type="nucleotide sequence ID" value="NC_013235.1"/>
</dbReference>
<dbReference type="eggNOG" id="COG3344">
    <property type="taxonomic scope" value="Bacteria"/>
</dbReference>
<keyword evidence="1" id="KW-0548">Nucleotidyltransferase</keyword>